<feature type="transmembrane region" description="Helical" evidence="7">
    <location>
        <begin position="100"/>
        <end position="127"/>
    </location>
</feature>
<dbReference type="AlphaFoldDB" id="S0FM05"/>
<feature type="transmembrane region" description="Helical" evidence="7">
    <location>
        <begin position="7"/>
        <end position="32"/>
    </location>
</feature>
<evidence type="ECO:0000256" key="6">
    <source>
        <dbReference type="ARBA" id="ARBA00023136"/>
    </source>
</evidence>
<evidence type="ECO:0000256" key="4">
    <source>
        <dbReference type="ARBA" id="ARBA00022692"/>
    </source>
</evidence>
<dbReference type="PANTHER" id="PTHR30193:SF37">
    <property type="entry name" value="INNER MEMBRANE ABC TRANSPORTER PERMEASE PROTEIN YCJO"/>
    <property type="match status" value="1"/>
</dbReference>
<gene>
    <name evidence="9" type="ORF">CTER_2759</name>
</gene>
<reference evidence="9 10" key="1">
    <citation type="journal article" date="2013" name="Genome Announc.">
        <title>Draft Genome Sequence of the Cellulolytic, Mesophilic, Anaerobic Bacterium Clostridium termitidis Strain CT1112 (DSM 5398).</title>
        <authorList>
            <person name="Lal S."/>
            <person name="Ramachandran U."/>
            <person name="Zhang X."/>
            <person name="Munir R."/>
            <person name="Sparling R."/>
            <person name="Levin D.B."/>
        </authorList>
    </citation>
    <scope>NUCLEOTIDE SEQUENCE [LARGE SCALE GENOMIC DNA]</scope>
    <source>
        <strain evidence="9 10">CT1112</strain>
    </source>
</reference>
<dbReference type="eggNOG" id="COG1175">
    <property type="taxonomic scope" value="Bacteria"/>
</dbReference>
<keyword evidence="4 7" id="KW-0812">Transmembrane</keyword>
<evidence type="ECO:0000256" key="7">
    <source>
        <dbReference type="RuleBase" id="RU363032"/>
    </source>
</evidence>
<dbReference type="RefSeq" id="WP_004626632.1">
    <property type="nucleotide sequence ID" value="NZ_AORV01000039.1"/>
</dbReference>
<feature type="transmembrane region" description="Helical" evidence="7">
    <location>
        <begin position="253"/>
        <end position="273"/>
    </location>
</feature>
<proteinExistence type="inferred from homology"/>
<accession>S0FM05</accession>
<dbReference type="CDD" id="cd06261">
    <property type="entry name" value="TM_PBP2"/>
    <property type="match status" value="1"/>
</dbReference>
<dbReference type="PANTHER" id="PTHR30193">
    <property type="entry name" value="ABC TRANSPORTER PERMEASE PROTEIN"/>
    <property type="match status" value="1"/>
</dbReference>
<keyword evidence="10" id="KW-1185">Reference proteome</keyword>
<evidence type="ECO:0000256" key="3">
    <source>
        <dbReference type="ARBA" id="ARBA00022475"/>
    </source>
</evidence>
<feature type="transmembrane region" description="Helical" evidence="7">
    <location>
        <begin position="147"/>
        <end position="170"/>
    </location>
</feature>
<dbReference type="SUPFAM" id="SSF161098">
    <property type="entry name" value="MetI-like"/>
    <property type="match status" value="1"/>
</dbReference>
<dbReference type="Proteomes" id="UP000014155">
    <property type="component" value="Unassembled WGS sequence"/>
</dbReference>
<evidence type="ECO:0000313" key="9">
    <source>
        <dbReference type="EMBL" id="EMS71326.1"/>
    </source>
</evidence>
<dbReference type="GO" id="GO:0055085">
    <property type="term" value="P:transmembrane transport"/>
    <property type="evidence" value="ECO:0007669"/>
    <property type="project" value="InterPro"/>
</dbReference>
<evidence type="ECO:0000256" key="2">
    <source>
        <dbReference type="ARBA" id="ARBA00022448"/>
    </source>
</evidence>
<name>S0FM05_RUMCE</name>
<dbReference type="InterPro" id="IPR035906">
    <property type="entry name" value="MetI-like_sf"/>
</dbReference>
<feature type="transmembrane region" description="Helical" evidence="7">
    <location>
        <begin position="67"/>
        <end position="88"/>
    </location>
</feature>
<feature type="transmembrane region" description="Helical" evidence="7">
    <location>
        <begin position="197"/>
        <end position="215"/>
    </location>
</feature>
<evidence type="ECO:0000256" key="5">
    <source>
        <dbReference type="ARBA" id="ARBA00022989"/>
    </source>
</evidence>
<keyword evidence="6 7" id="KW-0472">Membrane</keyword>
<keyword evidence="5 7" id="KW-1133">Transmembrane helix</keyword>
<keyword evidence="2 7" id="KW-0813">Transport</keyword>
<evidence type="ECO:0000256" key="1">
    <source>
        <dbReference type="ARBA" id="ARBA00004651"/>
    </source>
</evidence>
<dbReference type="InterPro" id="IPR000515">
    <property type="entry name" value="MetI-like"/>
</dbReference>
<comment type="caution">
    <text evidence="9">The sequence shown here is derived from an EMBL/GenBank/DDBJ whole genome shotgun (WGS) entry which is preliminary data.</text>
</comment>
<comment type="similarity">
    <text evidence="7">Belongs to the binding-protein-dependent transport system permease family.</text>
</comment>
<sequence>MKKRSILFALPAFLIYTALMVIPMLIVFFFSVTNYNGMTSNFRFVGIKNFIELITDDRFINASKMTFIITLVVVIVVNILGLILAILLDKAKSFTNLFRSIFFIPVLMSSVAISFAWNALLSYTGVINTVISQFGFEPHDFFGVKSNAIACIIIVEIWRNLGFYMVIYLAHLQTVPKDLYEACTIDGGNTWDKFTNVTIPMIVPGITICTLLSVMNGLKLFDTPMILTGGGPGFDTETIVLTVFKRAFGSNEIGYGSAMSLMLFVTIVAISMIQLRISKKAEVEN</sequence>
<dbReference type="EMBL" id="AORV01000039">
    <property type="protein sequence ID" value="EMS71326.1"/>
    <property type="molecule type" value="Genomic_DNA"/>
</dbReference>
<dbReference type="InterPro" id="IPR051393">
    <property type="entry name" value="ABC_transporter_permease"/>
</dbReference>
<dbReference type="PROSITE" id="PS50928">
    <property type="entry name" value="ABC_TM1"/>
    <property type="match status" value="1"/>
</dbReference>
<comment type="subcellular location">
    <subcellularLocation>
        <location evidence="1 7">Cell membrane</location>
        <topology evidence="1 7">Multi-pass membrane protein</topology>
    </subcellularLocation>
</comment>
<dbReference type="Pfam" id="PF00528">
    <property type="entry name" value="BPD_transp_1"/>
    <property type="match status" value="1"/>
</dbReference>
<dbReference type="PATRIC" id="fig|1195236.3.peg.3080"/>
<dbReference type="STRING" id="1195236.CTER_2759"/>
<dbReference type="GO" id="GO:0005886">
    <property type="term" value="C:plasma membrane"/>
    <property type="evidence" value="ECO:0007669"/>
    <property type="project" value="UniProtKB-SubCell"/>
</dbReference>
<dbReference type="Gene3D" id="1.10.3720.10">
    <property type="entry name" value="MetI-like"/>
    <property type="match status" value="1"/>
</dbReference>
<feature type="domain" description="ABC transmembrane type-1" evidence="8">
    <location>
        <begin position="63"/>
        <end position="274"/>
    </location>
</feature>
<organism evidence="9 10">
    <name type="scientific">Ruminiclostridium cellobioparum subsp. termitidis CT1112</name>
    <dbReference type="NCBI Taxonomy" id="1195236"/>
    <lineage>
        <taxon>Bacteria</taxon>
        <taxon>Bacillati</taxon>
        <taxon>Bacillota</taxon>
        <taxon>Clostridia</taxon>
        <taxon>Eubacteriales</taxon>
        <taxon>Oscillospiraceae</taxon>
        <taxon>Ruminiclostridium</taxon>
    </lineage>
</organism>
<protein>
    <submittedName>
        <fullName evidence="9">ABC transporter, permease protein</fullName>
    </submittedName>
</protein>
<keyword evidence="3" id="KW-1003">Cell membrane</keyword>
<evidence type="ECO:0000313" key="10">
    <source>
        <dbReference type="Proteomes" id="UP000014155"/>
    </source>
</evidence>
<evidence type="ECO:0000259" key="8">
    <source>
        <dbReference type="PROSITE" id="PS50928"/>
    </source>
</evidence>